<comment type="caution">
    <text evidence="1">The sequence shown here is derived from an EMBL/GenBank/DDBJ whole genome shotgun (WGS) entry which is preliminary data.</text>
</comment>
<reference evidence="1" key="1">
    <citation type="submission" date="2021-06" db="EMBL/GenBank/DDBJ databases">
        <authorList>
            <person name="Hodson N. C."/>
            <person name="Mongue J. A."/>
            <person name="Jaron S. K."/>
        </authorList>
    </citation>
    <scope>NUCLEOTIDE SEQUENCE</scope>
</reference>
<accession>A0A8J2KEC4</accession>
<evidence type="ECO:0000313" key="1">
    <source>
        <dbReference type="EMBL" id="CAG7815123.1"/>
    </source>
</evidence>
<proteinExistence type="predicted"/>
<name>A0A8J2KEC4_9HEXA</name>
<sequence length="17" mass="2144">MVKYNFEVPDFYTKLYS</sequence>
<dbReference type="Proteomes" id="UP000708208">
    <property type="component" value="Unassembled WGS sequence"/>
</dbReference>
<organism evidence="1 2">
    <name type="scientific">Allacma fusca</name>
    <dbReference type="NCBI Taxonomy" id="39272"/>
    <lineage>
        <taxon>Eukaryota</taxon>
        <taxon>Metazoa</taxon>
        <taxon>Ecdysozoa</taxon>
        <taxon>Arthropoda</taxon>
        <taxon>Hexapoda</taxon>
        <taxon>Collembola</taxon>
        <taxon>Symphypleona</taxon>
        <taxon>Sminthuridae</taxon>
        <taxon>Allacma</taxon>
    </lineage>
</organism>
<dbReference type="EMBL" id="CAJVCH010336560">
    <property type="protein sequence ID" value="CAG7815123.1"/>
    <property type="molecule type" value="Genomic_DNA"/>
</dbReference>
<evidence type="ECO:0000313" key="2">
    <source>
        <dbReference type="Proteomes" id="UP000708208"/>
    </source>
</evidence>
<gene>
    <name evidence="1" type="ORF">AFUS01_LOCUS25822</name>
</gene>
<dbReference type="AlphaFoldDB" id="A0A8J2KEC4"/>
<feature type="non-terminal residue" evidence="1">
    <location>
        <position position="1"/>
    </location>
</feature>
<protein>
    <submittedName>
        <fullName evidence="1">Uncharacterized protein</fullName>
    </submittedName>
</protein>
<keyword evidence="2" id="KW-1185">Reference proteome</keyword>